<dbReference type="CDD" id="cd12797">
    <property type="entry name" value="M23_peptidase"/>
    <property type="match status" value="1"/>
</dbReference>
<dbReference type="AlphaFoldDB" id="A0A450S6R8"/>
<feature type="domain" description="M23ase beta-sheet core" evidence="1">
    <location>
        <begin position="182"/>
        <end position="277"/>
    </location>
</feature>
<keyword evidence="2" id="KW-0378">Hydrolase</keyword>
<dbReference type="FunFam" id="2.70.70.10:FF:000019">
    <property type="entry name" value="M23 family peptidase"/>
    <property type="match status" value="1"/>
</dbReference>
<proteinExistence type="predicted"/>
<name>A0A450S6R8_9GAMM</name>
<accession>A0A450S6R8</accession>
<dbReference type="EMBL" id="CAADFA010000047">
    <property type="protein sequence ID" value="VFJ47600.1"/>
    <property type="molecule type" value="Genomic_DNA"/>
</dbReference>
<dbReference type="SUPFAM" id="SSF51261">
    <property type="entry name" value="Duplicated hybrid motif"/>
    <property type="match status" value="1"/>
</dbReference>
<dbReference type="PANTHER" id="PTHR21666">
    <property type="entry name" value="PEPTIDASE-RELATED"/>
    <property type="match status" value="1"/>
</dbReference>
<dbReference type="PANTHER" id="PTHR21666:SF285">
    <property type="entry name" value="M23 FAMILY METALLOPEPTIDASE"/>
    <property type="match status" value="1"/>
</dbReference>
<dbReference type="EMBL" id="CAADFL010000045">
    <property type="protein sequence ID" value="VFK07596.1"/>
    <property type="molecule type" value="Genomic_DNA"/>
</dbReference>
<evidence type="ECO:0000313" key="2">
    <source>
        <dbReference type="EMBL" id="VFJ47600.1"/>
    </source>
</evidence>
<sequence>MRKVPNTNIASRVFAYITLAYWVASSIVAWRPALAEELALTGSLIQGGLVRGHTDPAARVVFKGREVRVSPDGLFLIGFNRDESSTASLIITLPNGHRKTETLSIEQREYDIQRIDGLSPGKVSPTKQNLARIRAEAALVRKARTRDEARTDFEGGFIRPVEGRISGVYGSQRILNGQARRPHFGIDIAAPAGTPVRAPASGVVTLVHSDMFFSGGTLILDHGHGLSSSFLHLQQILVAEGDDIRQGDVIAHVGATGRVTGAHLDWRVNLFKTRLDPALLVGFD</sequence>
<dbReference type="InterPro" id="IPR016047">
    <property type="entry name" value="M23ase_b-sheet_dom"/>
</dbReference>
<dbReference type="InterPro" id="IPR050570">
    <property type="entry name" value="Cell_wall_metabolism_enzyme"/>
</dbReference>
<evidence type="ECO:0000313" key="3">
    <source>
        <dbReference type="EMBL" id="VFJ48731.1"/>
    </source>
</evidence>
<dbReference type="Pfam" id="PF01551">
    <property type="entry name" value="Peptidase_M23"/>
    <property type="match status" value="1"/>
</dbReference>
<dbReference type="EMBL" id="CAADEZ010000062">
    <property type="protein sequence ID" value="VFJ48731.1"/>
    <property type="molecule type" value="Genomic_DNA"/>
</dbReference>
<gene>
    <name evidence="3" type="ORF">BECKFM1743A_GA0114220_100629</name>
    <name evidence="4" type="ORF">BECKFM1743B_GA0114221_1004511</name>
    <name evidence="2" type="ORF">BECKFM1743C_GA0114222_1004711</name>
</gene>
<dbReference type="InterPro" id="IPR011055">
    <property type="entry name" value="Dup_hybrid_motif"/>
</dbReference>
<dbReference type="GO" id="GO:0004222">
    <property type="term" value="F:metalloendopeptidase activity"/>
    <property type="evidence" value="ECO:0007669"/>
    <property type="project" value="TreeGrafter"/>
</dbReference>
<evidence type="ECO:0000313" key="4">
    <source>
        <dbReference type="EMBL" id="VFK07596.1"/>
    </source>
</evidence>
<protein>
    <submittedName>
        <fullName evidence="2">Murein DD-endopeptidase MepM and murein hydrolase activator NlpD, contain LysM domain</fullName>
    </submittedName>
</protein>
<organism evidence="2">
    <name type="scientific">Candidatus Kentrum sp. FM</name>
    <dbReference type="NCBI Taxonomy" id="2126340"/>
    <lineage>
        <taxon>Bacteria</taxon>
        <taxon>Pseudomonadati</taxon>
        <taxon>Pseudomonadota</taxon>
        <taxon>Gammaproteobacteria</taxon>
        <taxon>Candidatus Kentrum</taxon>
    </lineage>
</organism>
<dbReference type="Gene3D" id="2.70.70.10">
    <property type="entry name" value="Glucose Permease (Domain IIA)"/>
    <property type="match status" value="1"/>
</dbReference>
<reference evidence="2" key="1">
    <citation type="submission" date="2019-02" db="EMBL/GenBank/DDBJ databases">
        <authorList>
            <person name="Gruber-Vodicka R. H."/>
            <person name="Seah K. B. B."/>
        </authorList>
    </citation>
    <scope>NUCLEOTIDE SEQUENCE</scope>
    <source>
        <strain evidence="3">BECK_BZ163</strain>
        <strain evidence="4">BECK_BZ164</strain>
        <strain evidence="2">BECK_BZ165</strain>
    </source>
</reference>
<evidence type="ECO:0000259" key="1">
    <source>
        <dbReference type="Pfam" id="PF01551"/>
    </source>
</evidence>